<dbReference type="InterPro" id="IPR035965">
    <property type="entry name" value="PAS-like_dom_sf"/>
</dbReference>
<accession>A0ABW3JWD0</accession>
<dbReference type="SUPFAM" id="SSF55874">
    <property type="entry name" value="ATPase domain of HSP90 chaperone/DNA topoisomerase II/histidine kinase"/>
    <property type="match status" value="1"/>
</dbReference>
<dbReference type="PANTHER" id="PTHR43547">
    <property type="entry name" value="TWO-COMPONENT HISTIDINE KINASE"/>
    <property type="match status" value="1"/>
</dbReference>
<dbReference type="Pfam" id="PF02518">
    <property type="entry name" value="HATPase_c"/>
    <property type="match status" value="1"/>
</dbReference>
<name>A0ABW3JWD0_9BACT</name>
<dbReference type="SMART" id="SM00091">
    <property type="entry name" value="PAS"/>
    <property type="match status" value="1"/>
</dbReference>
<gene>
    <name evidence="6" type="ORF">ACFQ21_03150</name>
</gene>
<comment type="catalytic activity">
    <reaction evidence="1">
        <text>ATP + protein L-histidine = ADP + protein N-phospho-L-histidine.</text>
        <dbReference type="EC" id="2.7.13.3"/>
    </reaction>
</comment>
<dbReference type="GO" id="GO:0005524">
    <property type="term" value="F:ATP binding"/>
    <property type="evidence" value="ECO:0007669"/>
    <property type="project" value="UniProtKB-KW"/>
</dbReference>
<dbReference type="EC" id="2.7.13.3" evidence="2"/>
<keyword evidence="7" id="KW-1185">Reference proteome</keyword>
<dbReference type="InterPro" id="IPR036890">
    <property type="entry name" value="HATPase_C_sf"/>
</dbReference>
<proteinExistence type="predicted"/>
<dbReference type="InterPro" id="IPR000014">
    <property type="entry name" value="PAS"/>
</dbReference>
<evidence type="ECO:0000313" key="7">
    <source>
        <dbReference type="Proteomes" id="UP001597112"/>
    </source>
</evidence>
<dbReference type="CDD" id="cd00130">
    <property type="entry name" value="PAS"/>
    <property type="match status" value="1"/>
</dbReference>
<dbReference type="PROSITE" id="PS50109">
    <property type="entry name" value="HIS_KIN"/>
    <property type="match status" value="1"/>
</dbReference>
<dbReference type="Gene3D" id="3.30.450.20">
    <property type="entry name" value="PAS domain"/>
    <property type="match status" value="1"/>
</dbReference>
<evidence type="ECO:0000259" key="5">
    <source>
        <dbReference type="PROSITE" id="PS50112"/>
    </source>
</evidence>
<dbReference type="PROSITE" id="PS50112">
    <property type="entry name" value="PAS"/>
    <property type="match status" value="1"/>
</dbReference>
<dbReference type="InterPro" id="IPR003594">
    <property type="entry name" value="HATPase_dom"/>
</dbReference>
<sequence length="357" mass="41093">MQEAPVYTEIKRIGELSSDGVFIYKIDERKFQYVNPAFSEIFYVSHENLYAQSRLLLDLIISEDQHYLRSRFSDLIHFGCITSTEFTIKISSGLLKHVSCDAYVLDNNTTVIGFVKDVSRIKEHENYIINYGAKKDTLLDMVTHNLYGPLNLSQSILDKIEESYQGDSYKDMNAQLQLIRSITRECIDIVTNFLREEHQESERIFIKKSRFDIVDRVRATLVKLVETNHDKNFTLITKLDNLYINADSVKFFQIIHNLISNAIKFTPEGGQIDITLEEGEEDFVVSVKDNGIGIPQAFQSFIFQRNDAVRRPGLKGEKSMGLGLPIVKNLVELMNGQIWFESTENDGAVFFVRFPKE</sequence>
<evidence type="ECO:0000313" key="6">
    <source>
        <dbReference type="EMBL" id="MFD0998282.1"/>
    </source>
</evidence>
<keyword evidence="6" id="KW-0067">ATP-binding</keyword>
<dbReference type="InterPro" id="IPR005467">
    <property type="entry name" value="His_kinase_dom"/>
</dbReference>
<dbReference type="EMBL" id="JBHTKA010000001">
    <property type="protein sequence ID" value="MFD0998282.1"/>
    <property type="molecule type" value="Genomic_DNA"/>
</dbReference>
<evidence type="ECO:0000256" key="3">
    <source>
        <dbReference type="ARBA" id="ARBA00022553"/>
    </source>
</evidence>
<keyword evidence="3" id="KW-0597">Phosphoprotein</keyword>
<dbReference type="InterPro" id="IPR004358">
    <property type="entry name" value="Sig_transdc_His_kin-like_C"/>
</dbReference>
<evidence type="ECO:0000256" key="1">
    <source>
        <dbReference type="ARBA" id="ARBA00000085"/>
    </source>
</evidence>
<dbReference type="CDD" id="cd00075">
    <property type="entry name" value="HATPase"/>
    <property type="match status" value="1"/>
</dbReference>
<dbReference type="Proteomes" id="UP001597112">
    <property type="component" value="Unassembled WGS sequence"/>
</dbReference>
<feature type="domain" description="Histidine kinase" evidence="4">
    <location>
        <begin position="141"/>
        <end position="357"/>
    </location>
</feature>
<feature type="domain" description="PAS" evidence="5">
    <location>
        <begin position="6"/>
        <end position="79"/>
    </location>
</feature>
<dbReference type="Gene3D" id="3.30.565.10">
    <property type="entry name" value="Histidine kinase-like ATPase, C-terminal domain"/>
    <property type="match status" value="1"/>
</dbReference>
<keyword evidence="6" id="KW-0547">Nucleotide-binding</keyword>
<dbReference type="PANTHER" id="PTHR43547:SF2">
    <property type="entry name" value="HYBRID SIGNAL TRANSDUCTION HISTIDINE KINASE C"/>
    <property type="match status" value="1"/>
</dbReference>
<evidence type="ECO:0000256" key="2">
    <source>
        <dbReference type="ARBA" id="ARBA00012438"/>
    </source>
</evidence>
<dbReference type="RefSeq" id="WP_377574717.1">
    <property type="nucleotide sequence ID" value="NZ_JBHTKA010000001.1"/>
</dbReference>
<dbReference type="SMART" id="SM00387">
    <property type="entry name" value="HATPase_c"/>
    <property type="match status" value="1"/>
</dbReference>
<organism evidence="6 7">
    <name type="scientific">Ohtaekwangia kribbensis</name>
    <dbReference type="NCBI Taxonomy" id="688913"/>
    <lineage>
        <taxon>Bacteria</taxon>
        <taxon>Pseudomonadati</taxon>
        <taxon>Bacteroidota</taxon>
        <taxon>Cytophagia</taxon>
        <taxon>Cytophagales</taxon>
        <taxon>Fulvivirgaceae</taxon>
        <taxon>Ohtaekwangia</taxon>
    </lineage>
</organism>
<comment type="caution">
    <text evidence="6">The sequence shown here is derived from an EMBL/GenBank/DDBJ whole genome shotgun (WGS) entry which is preliminary data.</text>
</comment>
<evidence type="ECO:0000259" key="4">
    <source>
        <dbReference type="PROSITE" id="PS50109"/>
    </source>
</evidence>
<protein>
    <recommendedName>
        <fullName evidence="2">histidine kinase</fullName>
        <ecNumber evidence="2">2.7.13.3</ecNumber>
    </recommendedName>
</protein>
<dbReference type="SUPFAM" id="SSF55785">
    <property type="entry name" value="PYP-like sensor domain (PAS domain)"/>
    <property type="match status" value="1"/>
</dbReference>
<dbReference type="PRINTS" id="PR00344">
    <property type="entry name" value="BCTRLSENSOR"/>
</dbReference>
<reference evidence="7" key="1">
    <citation type="journal article" date="2019" name="Int. J. Syst. Evol. Microbiol.">
        <title>The Global Catalogue of Microorganisms (GCM) 10K type strain sequencing project: providing services to taxonomists for standard genome sequencing and annotation.</title>
        <authorList>
            <consortium name="The Broad Institute Genomics Platform"/>
            <consortium name="The Broad Institute Genome Sequencing Center for Infectious Disease"/>
            <person name="Wu L."/>
            <person name="Ma J."/>
        </authorList>
    </citation>
    <scope>NUCLEOTIDE SEQUENCE [LARGE SCALE GENOMIC DNA]</scope>
    <source>
        <strain evidence="7">CCUG 58938</strain>
    </source>
</reference>